<dbReference type="GO" id="GO:0016491">
    <property type="term" value="F:oxidoreductase activity"/>
    <property type="evidence" value="ECO:0000318"/>
    <property type="project" value="GO_Central"/>
</dbReference>
<dbReference type="PRINTS" id="PR00080">
    <property type="entry name" value="SDRFAMILY"/>
</dbReference>
<dbReference type="KEGG" id="loc:102691855"/>
<dbReference type="GeneTree" id="ENSGT00940000164908"/>
<dbReference type="InterPro" id="IPR002347">
    <property type="entry name" value="SDR_fam"/>
</dbReference>
<dbReference type="OMA" id="RVEMACF"/>
<evidence type="ECO:0000256" key="4">
    <source>
        <dbReference type="SAM" id="Phobius"/>
    </source>
</evidence>
<evidence type="ECO:0000313" key="5">
    <source>
        <dbReference type="Ensembl" id="ENSLOCP00000021289.1"/>
    </source>
</evidence>
<dbReference type="EMBL" id="AHAT01032623">
    <property type="status" value="NOT_ANNOTATED_CDS"/>
    <property type="molecule type" value="Genomic_DNA"/>
</dbReference>
<dbReference type="Ensembl" id="ENSLOCT00000021325.1">
    <property type="protein sequence ID" value="ENSLOCP00000021289.1"/>
    <property type="gene ID" value="ENSLOCG00000017218.1"/>
</dbReference>
<dbReference type="PANTHER" id="PTHR43313:SF43">
    <property type="entry name" value="D-BETA-HYDROXYBUTYRATE DEHYDROGENASE, MITOCHONDRIAL"/>
    <property type="match status" value="1"/>
</dbReference>
<evidence type="ECO:0000256" key="2">
    <source>
        <dbReference type="ARBA" id="ARBA00023002"/>
    </source>
</evidence>
<dbReference type="AlphaFoldDB" id="W5NKY0"/>
<sequence length="347" mass="39572">MIRTILEIAVVFATASLLYFFGYLTPAFIMVPLVIFLLAQAESYQFNPEGRAVFITGCDSGFGYQLAKRLDKMGFLVFAACQFPERKGACDLVNECSSRLKVIKLDVTKDEDVAQAKKFIQTNLPEKGLWGIVNNAGISDWSETQWNNIEHYHKMADVNLFGSIRTTLPFISLIRASQGRMVFVSSILAFFYAPNMGPYSITKRAVEAFADCLRVEMACFGVKVSIIQPGNFGSVTNILQEKMAEDIWNRFDEEQKQTFNRQYIELVTEYATKLRREGIQDINMVIDAMVDALTSRRPKTRYLVVNMFEKVLFYAFPYWPTFLADAVFSLGDMYQKRKLLLFSPEGN</sequence>
<dbReference type="PRINTS" id="PR00081">
    <property type="entry name" value="GDHRDH"/>
</dbReference>
<proteinExistence type="inferred from homology"/>
<dbReference type="InterPro" id="IPR020904">
    <property type="entry name" value="Sc_DH/Rdtase_CS"/>
</dbReference>
<keyword evidence="6" id="KW-1185">Reference proteome</keyword>
<evidence type="ECO:0000256" key="1">
    <source>
        <dbReference type="ARBA" id="ARBA00006484"/>
    </source>
</evidence>
<keyword evidence="4" id="KW-1133">Transmembrane helix</keyword>
<keyword evidence="4" id="KW-0812">Transmembrane</keyword>
<reference evidence="5" key="3">
    <citation type="submission" date="2025-09" db="UniProtKB">
        <authorList>
            <consortium name="Ensembl"/>
        </authorList>
    </citation>
    <scope>IDENTIFICATION</scope>
</reference>
<dbReference type="Bgee" id="ENSLOCG00000017218">
    <property type="expression patterns" value="Expressed in liver and 3 other cell types or tissues"/>
</dbReference>
<dbReference type="OrthoDB" id="2102561at2759"/>
<reference evidence="6" key="1">
    <citation type="submission" date="2011-12" db="EMBL/GenBank/DDBJ databases">
        <title>The Draft Genome of Lepisosteus oculatus.</title>
        <authorList>
            <consortium name="The Broad Institute Genome Assembly &amp; Analysis Group"/>
            <consortium name="Computational R&amp;D Group"/>
            <consortium name="and Sequencing Platform"/>
            <person name="Di Palma F."/>
            <person name="Alfoldi J."/>
            <person name="Johnson J."/>
            <person name="Berlin A."/>
            <person name="Gnerre S."/>
            <person name="Jaffe D."/>
            <person name="MacCallum I."/>
            <person name="Young S."/>
            <person name="Walker B.J."/>
            <person name="Lander E.S."/>
            <person name="Lindblad-Toh K."/>
        </authorList>
    </citation>
    <scope>NUCLEOTIDE SEQUENCE [LARGE SCALE GENOMIC DNA]</scope>
</reference>
<dbReference type="HOGENOM" id="CLU_010194_2_0_1"/>
<keyword evidence="2" id="KW-0560">Oxidoreductase</keyword>
<name>W5NKY0_LEPOC</name>
<comment type="similarity">
    <text evidence="1 3">Belongs to the short-chain dehydrogenases/reductases (SDR) family.</text>
</comment>
<feature type="transmembrane region" description="Helical" evidence="4">
    <location>
        <begin position="12"/>
        <end position="39"/>
    </location>
</feature>
<dbReference type="InParanoid" id="W5NKY0"/>
<keyword evidence="4" id="KW-0472">Membrane</keyword>
<dbReference type="STRING" id="7918.ENSLOCP00000021289"/>
<dbReference type="GO" id="GO:0008202">
    <property type="term" value="P:steroid metabolic process"/>
    <property type="evidence" value="ECO:0000318"/>
    <property type="project" value="GO_Central"/>
</dbReference>
<dbReference type="Gene3D" id="3.40.50.720">
    <property type="entry name" value="NAD(P)-binding Rossmann-like Domain"/>
    <property type="match status" value="1"/>
</dbReference>
<protein>
    <submittedName>
        <fullName evidence="5">Zgc:113142</fullName>
    </submittedName>
</protein>
<dbReference type="GeneID" id="102691855"/>
<dbReference type="InterPro" id="IPR036291">
    <property type="entry name" value="NAD(P)-bd_dom_sf"/>
</dbReference>
<dbReference type="Pfam" id="PF00106">
    <property type="entry name" value="adh_short"/>
    <property type="match status" value="1"/>
</dbReference>
<dbReference type="eggNOG" id="KOG1610">
    <property type="taxonomic scope" value="Eukaryota"/>
</dbReference>
<accession>W5NKY0</accession>
<dbReference type="SUPFAM" id="SSF51735">
    <property type="entry name" value="NAD(P)-binding Rossmann-fold domains"/>
    <property type="match status" value="1"/>
</dbReference>
<evidence type="ECO:0000313" key="6">
    <source>
        <dbReference type="Proteomes" id="UP000018468"/>
    </source>
</evidence>
<dbReference type="PROSITE" id="PS00061">
    <property type="entry name" value="ADH_SHORT"/>
    <property type="match status" value="1"/>
</dbReference>
<dbReference type="Proteomes" id="UP000018468">
    <property type="component" value="Linkage group LG1"/>
</dbReference>
<organism evidence="5 6">
    <name type="scientific">Lepisosteus oculatus</name>
    <name type="common">Spotted gar</name>
    <dbReference type="NCBI Taxonomy" id="7918"/>
    <lineage>
        <taxon>Eukaryota</taxon>
        <taxon>Metazoa</taxon>
        <taxon>Chordata</taxon>
        <taxon>Craniata</taxon>
        <taxon>Vertebrata</taxon>
        <taxon>Euteleostomi</taxon>
        <taxon>Actinopterygii</taxon>
        <taxon>Neopterygii</taxon>
        <taxon>Holostei</taxon>
        <taxon>Semionotiformes</taxon>
        <taxon>Lepisosteidae</taxon>
        <taxon>Lepisosteus</taxon>
    </lineage>
</organism>
<evidence type="ECO:0000256" key="3">
    <source>
        <dbReference type="RuleBase" id="RU000363"/>
    </source>
</evidence>
<reference evidence="5" key="2">
    <citation type="submission" date="2025-08" db="UniProtKB">
        <authorList>
            <consortium name="Ensembl"/>
        </authorList>
    </citation>
    <scope>IDENTIFICATION</scope>
</reference>
<dbReference type="PANTHER" id="PTHR43313">
    <property type="entry name" value="SHORT-CHAIN DEHYDROGENASE/REDUCTASE FAMILY 9C"/>
    <property type="match status" value="1"/>
</dbReference>